<keyword evidence="3" id="KW-1185">Reference proteome</keyword>
<protein>
    <submittedName>
        <fullName evidence="1 2">Uncharacterized protein</fullName>
    </submittedName>
</protein>
<gene>
    <name evidence="1" type="ORF">ZHAS_00020132</name>
</gene>
<dbReference type="EMBL" id="ATLV01024818">
    <property type="status" value="NOT_ANNOTATED_CDS"/>
    <property type="molecule type" value="Genomic_DNA"/>
</dbReference>
<evidence type="ECO:0000313" key="2">
    <source>
        <dbReference type="EnsemblMetazoa" id="ASIC020132-PA"/>
    </source>
</evidence>
<reference evidence="2" key="2">
    <citation type="submission" date="2020-05" db="UniProtKB">
        <authorList>
            <consortium name="EnsemblMetazoa"/>
        </authorList>
    </citation>
    <scope>IDENTIFICATION</scope>
</reference>
<organism evidence="1">
    <name type="scientific">Anopheles sinensis</name>
    <name type="common">Mosquito</name>
    <dbReference type="NCBI Taxonomy" id="74873"/>
    <lineage>
        <taxon>Eukaryota</taxon>
        <taxon>Metazoa</taxon>
        <taxon>Ecdysozoa</taxon>
        <taxon>Arthropoda</taxon>
        <taxon>Hexapoda</taxon>
        <taxon>Insecta</taxon>
        <taxon>Pterygota</taxon>
        <taxon>Neoptera</taxon>
        <taxon>Endopterygota</taxon>
        <taxon>Diptera</taxon>
        <taxon>Nematocera</taxon>
        <taxon>Culicoidea</taxon>
        <taxon>Culicidae</taxon>
        <taxon>Anophelinae</taxon>
        <taxon>Anopheles</taxon>
    </lineage>
</organism>
<proteinExistence type="predicted"/>
<dbReference type="AlphaFoldDB" id="A0A084WP19"/>
<name>A0A084WP19_ANOSI</name>
<dbReference type="VEuPathDB" id="VectorBase:ASIC020132"/>
<dbReference type="Proteomes" id="UP000030765">
    <property type="component" value="Unassembled WGS sequence"/>
</dbReference>
<evidence type="ECO:0000313" key="1">
    <source>
        <dbReference type="EMBL" id="KFB51963.1"/>
    </source>
</evidence>
<sequence length="85" mass="9443">MRSTFGAPESSGAVKNHRWKYGSVPPLFHVFPQHRALHRAIIVWSRIEDDRSATGTPLCRAKARLLDDGLSNAGTNIARLHAAPW</sequence>
<dbReference type="EMBL" id="KE525361">
    <property type="protein sequence ID" value="KFB51963.1"/>
    <property type="molecule type" value="Genomic_DNA"/>
</dbReference>
<dbReference type="EnsemblMetazoa" id="ASIC020132-RA">
    <property type="protein sequence ID" value="ASIC020132-PA"/>
    <property type="gene ID" value="ASIC020132"/>
</dbReference>
<accession>A0A084WP19</accession>
<evidence type="ECO:0000313" key="3">
    <source>
        <dbReference type="Proteomes" id="UP000030765"/>
    </source>
</evidence>
<reference evidence="1 3" key="1">
    <citation type="journal article" date="2014" name="BMC Genomics">
        <title>Genome sequence of Anopheles sinensis provides insight into genetics basis of mosquito competence for malaria parasites.</title>
        <authorList>
            <person name="Zhou D."/>
            <person name="Zhang D."/>
            <person name="Ding G."/>
            <person name="Shi L."/>
            <person name="Hou Q."/>
            <person name="Ye Y."/>
            <person name="Xu Y."/>
            <person name="Zhou H."/>
            <person name="Xiong C."/>
            <person name="Li S."/>
            <person name="Yu J."/>
            <person name="Hong S."/>
            <person name="Yu X."/>
            <person name="Zou P."/>
            <person name="Chen C."/>
            <person name="Chang X."/>
            <person name="Wang W."/>
            <person name="Lv Y."/>
            <person name="Sun Y."/>
            <person name="Ma L."/>
            <person name="Shen B."/>
            <person name="Zhu C."/>
        </authorList>
    </citation>
    <scope>NUCLEOTIDE SEQUENCE [LARGE SCALE GENOMIC DNA]</scope>
</reference>